<dbReference type="Proteomes" id="UP001444661">
    <property type="component" value="Unassembled WGS sequence"/>
</dbReference>
<evidence type="ECO:0000256" key="1">
    <source>
        <dbReference type="SAM" id="MobiDB-lite"/>
    </source>
</evidence>
<name>A0ABR1T0G3_9PEZI</name>
<protein>
    <submittedName>
        <fullName evidence="2">Uncharacterized protein</fullName>
    </submittedName>
</protein>
<keyword evidence="3" id="KW-1185">Reference proteome</keyword>
<comment type="caution">
    <text evidence="2">The sequence shown here is derived from an EMBL/GenBank/DDBJ whole genome shotgun (WGS) entry which is preliminary data.</text>
</comment>
<dbReference type="Gene3D" id="3.60.130.30">
    <property type="match status" value="1"/>
</dbReference>
<accession>A0ABR1T0G3</accession>
<evidence type="ECO:0000313" key="2">
    <source>
        <dbReference type="EMBL" id="KAK8040066.1"/>
    </source>
</evidence>
<proteinExistence type="predicted"/>
<reference evidence="2 3" key="1">
    <citation type="submission" date="2023-01" db="EMBL/GenBank/DDBJ databases">
        <title>Analysis of 21 Apiospora genomes using comparative genomics revels a genus with tremendous synthesis potential of carbohydrate active enzymes and secondary metabolites.</title>
        <authorList>
            <person name="Sorensen T."/>
        </authorList>
    </citation>
    <scope>NUCLEOTIDE SEQUENCE [LARGE SCALE GENOMIC DNA]</scope>
    <source>
        <strain evidence="2 3">CBS 33761</strain>
    </source>
</reference>
<gene>
    <name evidence="2" type="ORF">PG993_008477</name>
</gene>
<evidence type="ECO:0000313" key="3">
    <source>
        <dbReference type="Proteomes" id="UP001444661"/>
    </source>
</evidence>
<dbReference type="EMBL" id="JAQQWK010000006">
    <property type="protein sequence ID" value="KAK8040066.1"/>
    <property type="molecule type" value="Genomic_DNA"/>
</dbReference>
<feature type="region of interest" description="Disordered" evidence="1">
    <location>
        <begin position="504"/>
        <end position="568"/>
    </location>
</feature>
<sequence>MSIVNSTILHDVQNLFSKVTTTDIRQLANDFSTDNKVSTLRDNPRELVVEFNIASKSIRLMQCFDIDLDEKKHFDKTRRYNDTEQRAHELSSEAPMAIEVQQFLMARIVWENGGNLRGVEPKQQTEIDVHYKKFSKDLENLRTEAQESFWLHSTRAERDALRDVASNGNDQINHIITVIKANWPRRWNDGRFDQDHFRHYLNDKIAAEQVWELAEADVFIVVDAKRRVVLANVEAAAQLLFGPDIVRELNRAIDMFSFFAPIPAPESKRHVVDRYIRLLHPYLDPAKATVAELPNAKMAVAHYGCWSKLGDPLGNHVFATSDRSLGGTRINHLPRNVFPQFCRSVFNKVGEVVRLLVKPLDPDFYETGRKICQNVHRDDRIETTDDEFMSLFVLGINAYTQRHRDTSDLRGGLVGLVTLGDYTGGNLCLPQLGAKVPYAPGACTVMRGDRMDHLVADYTGPRYFTDTTHHESVNRYFLRKLGTGMDPNLMPSAKVAANEVFNKIVPSSPPRERDEAADSEDEDPVSFPLETPCINDGHDSDDSDDPPWTNWELHEDRALDSSDSSSDS</sequence>
<organism evidence="2 3">
    <name type="scientific">Apiospora rasikravindrae</name>
    <dbReference type="NCBI Taxonomy" id="990691"/>
    <lineage>
        <taxon>Eukaryota</taxon>
        <taxon>Fungi</taxon>
        <taxon>Dikarya</taxon>
        <taxon>Ascomycota</taxon>
        <taxon>Pezizomycotina</taxon>
        <taxon>Sordariomycetes</taxon>
        <taxon>Xylariomycetidae</taxon>
        <taxon>Amphisphaeriales</taxon>
        <taxon>Apiosporaceae</taxon>
        <taxon>Apiospora</taxon>
    </lineage>
</organism>